<dbReference type="EMBL" id="FOFV01000018">
    <property type="protein sequence ID" value="SES20280.1"/>
    <property type="molecule type" value="Genomic_DNA"/>
</dbReference>
<protein>
    <submittedName>
        <fullName evidence="1">Uncharacterized protein</fullName>
    </submittedName>
</protein>
<dbReference type="Proteomes" id="UP000199503">
    <property type="component" value="Unassembled WGS sequence"/>
</dbReference>
<sequence>MEPITLHTMARRYLMSRDGKLRAEYAALPDDGRRSFGYTDEAKRIFPRYDVVAAMLLEVERLDPDDLPPVDRLATALATAASSARSVLTTDLGAVEAEATAAERELFRRGIRSWVTAEDLVVEPLPYRRVFGDEEVQDWRWRLERRWGFARDQTLWHPLIAETVPEDVLVVSADAMWDAGGFERVHEALAATGLRRVVEIREHGDPSCLLDLDEFAPSYTGAEGIWTDDTLDWIAYASHESSVAFGGTLAEHLRTSWADLADWGWVAIWDQPAK</sequence>
<accession>A0A1H9VEQ3</accession>
<reference evidence="2" key="1">
    <citation type="submission" date="2016-10" db="EMBL/GenBank/DDBJ databases">
        <authorList>
            <person name="Varghese N."/>
            <person name="Submissions S."/>
        </authorList>
    </citation>
    <scope>NUCLEOTIDE SEQUENCE [LARGE SCALE GENOMIC DNA]</scope>
    <source>
        <strain evidence="2">DSM 44437</strain>
    </source>
</reference>
<organism evidence="1 2">
    <name type="scientific">Lentzea albida</name>
    <dbReference type="NCBI Taxonomy" id="65499"/>
    <lineage>
        <taxon>Bacteria</taxon>
        <taxon>Bacillati</taxon>
        <taxon>Actinomycetota</taxon>
        <taxon>Actinomycetes</taxon>
        <taxon>Pseudonocardiales</taxon>
        <taxon>Pseudonocardiaceae</taxon>
        <taxon>Lentzea</taxon>
    </lineage>
</organism>
<dbReference type="STRING" id="65499.SAMN04488000_11870"/>
<proteinExistence type="predicted"/>
<dbReference type="RefSeq" id="WP_089923008.1">
    <property type="nucleotide sequence ID" value="NZ_FOFV01000018.1"/>
</dbReference>
<dbReference type="OrthoDB" id="3395557at2"/>
<name>A0A1H9VEQ3_9PSEU</name>
<evidence type="ECO:0000313" key="2">
    <source>
        <dbReference type="Proteomes" id="UP000199503"/>
    </source>
</evidence>
<keyword evidence="2" id="KW-1185">Reference proteome</keyword>
<gene>
    <name evidence="1" type="ORF">SAMN04488000_11870</name>
</gene>
<evidence type="ECO:0000313" key="1">
    <source>
        <dbReference type="EMBL" id="SES20280.1"/>
    </source>
</evidence>
<dbReference type="AlphaFoldDB" id="A0A1H9VEQ3"/>